<feature type="region of interest" description="Disordered" evidence="1">
    <location>
        <begin position="1263"/>
        <end position="1343"/>
    </location>
</feature>
<feature type="compositionally biased region" description="Low complexity" evidence="1">
    <location>
        <begin position="684"/>
        <end position="701"/>
    </location>
</feature>
<feature type="compositionally biased region" description="Low complexity" evidence="1">
    <location>
        <begin position="112"/>
        <end position="124"/>
    </location>
</feature>
<feature type="compositionally biased region" description="Low complexity" evidence="1">
    <location>
        <begin position="1591"/>
        <end position="1606"/>
    </location>
</feature>
<evidence type="ECO:0000313" key="2">
    <source>
        <dbReference type="EMBL" id="KPI88779.1"/>
    </source>
</evidence>
<evidence type="ECO:0000313" key="3">
    <source>
        <dbReference type="Proteomes" id="UP000038009"/>
    </source>
</evidence>
<feature type="region of interest" description="Disordered" evidence="1">
    <location>
        <begin position="1699"/>
        <end position="1731"/>
    </location>
</feature>
<feature type="region of interest" description="Disordered" evidence="1">
    <location>
        <begin position="503"/>
        <end position="522"/>
    </location>
</feature>
<feature type="region of interest" description="Disordered" evidence="1">
    <location>
        <begin position="1586"/>
        <end position="1608"/>
    </location>
</feature>
<evidence type="ECO:0000256" key="1">
    <source>
        <dbReference type="SAM" id="MobiDB-lite"/>
    </source>
</evidence>
<sequence length="1731" mass="182904">MGAVPSRESSSLFSYFRGSYEVGMVPLTKYYFGKSATEEAADSEAVKHPAPFPSYSTTAGDQLRCQLRQQLLLMRRDPAVLYANARAVDNILDSLLHRDADKEGSASDVKSKMSAMSSSTTTSKNGLTANVSPNHPGSPVTAFERAKHMSDSIASAATPTTSNSASDEDERKGLGNDIKNALHEELLRREYWSVMPNDSFSEQDLDRFLELVEETLFETNEELLAVDPISGVTMGDGEMTSLSPPAAVPEAERTGSKRPFLPVPCALCLAYPDGKERDATFSLDGRVVNIIGYFGLMTPAMQDAFKVVKRIPTSAEVRQKEELKKQQTGHGDEEMQPMLLNTAILTSAGDRTLERVLVLAAVMLRQQFHTVGRRHILQTRLDQLLRRQQQQQPISDLDLQMLKHLQSILAIPHTSNAVLGAQAVSADGVQLPYFDPLLQVPLPSIPRGIYKPTHYINAASSDLPRQPSSTSNIGRASFNGSASENSLLVSASASVNAVTAATGHSTSPMNMRSAPHGESMVHGAPVTPSAIAAPESLPGSVSALPLPMPGSLGGPTCSLHSGLQTQQQQQQLLSSFPASLPLDQSDEDAITMAFCRRMEKCVVLIEAASNNYSALKALTENFAFLHCQIVLDQSLTQMELIDLPGLSETPSFKPLASALTPMTTLKAGTPETNDGDDRAEDVQTSSTAATTTTTTATSSTADPLVFTKDGGNVGSDLKSLANSTFSPHSAVVIRLNPSLVRQATMWASSFFHCPTLLPTGNWIKYKLKDECDQLRHVLQNKDMLIAHWRKTDADSASRYLGVHTDRLLEHVRALQAETEEARALPADYWAQRPLFVNQDGRKYALFQSRYGTMLIGVRAFSAGSTPSASLAPEERASALVAGVKAGQSGTAAPNPSRSAGNTSNYSNAIHRYPSNTAQAHNAGRANNAGTPRGKNNNAGGSGSGNCSTDECNAVLRCGAQMQSNGVNQSLFVTGSGTYMPFMAPPPDAVHAGCTNAYYGAIPLMMSQGGYSAGNANTGTPHFYTCGQMVSLGCNNSSSYGSKQNIAVSYVPSPSLNELPPGMMYRGPPPPPHMNLSGTNATGGSCGSVPTLMTAGTPQYIDPSRVIMSSSVDSSNIAAASGVESANVLHLIPQSCAYSINQASPFFGLPQNAPAAVGESGSTATLAAPTKAQVPASAPLHQSSTASPPSPKIATPKISGSTNHSKRTTISHTPQQHQPRETDQHSSMLHMRGAAPDQTSNPIPQVPLPATVTANASDLARRSTTLPLNAPPRSSPPSGPHVQSHSSLHSPPHPTPRAAHDGSSHPTSAITPLFSPHSIWAPYEPSPEEGGNVVRGDHGSGTGASAAAQLVSAIPLPQHPLDNSGAGDSLAQLRRLSTQSPIKRQTPMPAQAAGTNITASLRPQKAGTAQEDTAGAQQALETSLPWALHPVAEFTRAEDTTGATPSHLLRGTEMLDVDDDDNSGKAYQRNLHLSAGSAVVATGPTAASRLPVERVRNPQSLIGAQDEVTRSLTATTMSEQHQQKLSYQPSESNASTTGSLPEHPHAFSGPSATASYVPMPPRIATPPQNPSTGAAYPLYARQAPQSMSSLFPPQQQPAGSQSSSSASMHTPTALVSNNLYYAVVNGAPMLVQPPTTPGGMAMAFPLSVPVAHGDSAFQTCAAPQTSPPQQWQHGQLQPAAAPPFTAHLGNAQAMPQSSLHVAAESMPPQRTSLHNLPPSQGSSSTHNARAMF</sequence>
<comment type="caution">
    <text evidence="2">The sequence shown here is derived from an EMBL/GenBank/DDBJ whole genome shotgun (WGS) entry which is preliminary data.</text>
</comment>
<dbReference type="EMBL" id="LJSK01000040">
    <property type="protein sequence ID" value="KPI88779.1"/>
    <property type="molecule type" value="Genomic_DNA"/>
</dbReference>
<feature type="compositionally biased region" description="Polar residues" evidence="1">
    <location>
        <begin position="887"/>
        <end position="919"/>
    </location>
</feature>
<feature type="compositionally biased region" description="Pro residues" evidence="1">
    <location>
        <begin position="1557"/>
        <end position="1568"/>
    </location>
</feature>
<protein>
    <submittedName>
        <fullName evidence="2">Uncharacterized protein</fullName>
    </submittedName>
</protein>
<reference evidence="2 3" key="1">
    <citation type="journal article" date="2015" name="PLoS Pathog.">
        <title>Leptomonas seymouri: Adaptations to the Dixenous Life Cycle Analyzed by Genome Sequencing, Transcriptome Profiling and Co-infection with Leishmania donovani.</title>
        <authorList>
            <person name="Kraeva N."/>
            <person name="Butenko A."/>
            <person name="Hlavacova J."/>
            <person name="Kostygov A."/>
            <person name="Myskova J."/>
            <person name="Grybchuk D."/>
            <person name="Lestinova T."/>
            <person name="Votypka J."/>
            <person name="Volf P."/>
            <person name="Opperdoes F."/>
            <person name="Flegontov P."/>
            <person name="Lukes J."/>
            <person name="Yurchenko V."/>
        </authorList>
    </citation>
    <scope>NUCLEOTIDE SEQUENCE [LARGE SCALE GENOMIC DNA]</scope>
    <source>
        <strain evidence="2 3">ATCC 30220</strain>
    </source>
</reference>
<feature type="region of interest" description="Disordered" evidence="1">
    <location>
        <begin position="886"/>
        <end position="944"/>
    </location>
</feature>
<feature type="compositionally biased region" description="Pro residues" evidence="1">
    <location>
        <begin position="1268"/>
        <end position="1278"/>
    </location>
</feature>
<feature type="compositionally biased region" description="Basic and acidic residues" evidence="1">
    <location>
        <begin position="101"/>
        <end position="111"/>
    </location>
</feature>
<keyword evidence="3" id="KW-1185">Reference proteome</keyword>
<feature type="compositionally biased region" description="Polar residues" evidence="1">
    <location>
        <begin position="125"/>
        <end position="135"/>
    </location>
</feature>
<name>A0A0N0P7G8_LEPSE</name>
<feature type="region of interest" description="Disordered" evidence="1">
    <location>
        <begin position="101"/>
        <end position="174"/>
    </location>
</feature>
<proteinExistence type="predicted"/>
<dbReference type="VEuPathDB" id="TriTrypDB:Lsey_0040_0050"/>
<feature type="compositionally biased region" description="Low complexity" evidence="1">
    <location>
        <begin position="151"/>
        <end position="165"/>
    </location>
</feature>
<accession>A0A0N0P7G8</accession>
<feature type="region of interest" description="Disordered" evidence="1">
    <location>
        <begin position="1378"/>
        <end position="1417"/>
    </location>
</feature>
<gene>
    <name evidence="2" type="ORF">ABL78_2094</name>
</gene>
<feature type="compositionally biased region" description="Low complexity" evidence="1">
    <location>
        <begin position="1279"/>
        <end position="1289"/>
    </location>
</feature>
<feature type="region of interest" description="Disordered" evidence="1">
    <location>
        <begin position="1514"/>
        <end position="1574"/>
    </location>
</feature>
<feature type="region of interest" description="Disordered" evidence="1">
    <location>
        <begin position="665"/>
        <end position="705"/>
    </location>
</feature>
<dbReference type="OrthoDB" id="266014at2759"/>
<feature type="compositionally biased region" description="Polar residues" evidence="1">
    <location>
        <begin position="1514"/>
        <end position="1538"/>
    </location>
</feature>
<feature type="region of interest" description="Disordered" evidence="1">
    <location>
        <begin position="1168"/>
        <end position="1248"/>
    </location>
</feature>
<dbReference type="OMA" id="KPTHYIN"/>
<organism evidence="2 3">
    <name type="scientific">Leptomonas seymouri</name>
    <dbReference type="NCBI Taxonomy" id="5684"/>
    <lineage>
        <taxon>Eukaryota</taxon>
        <taxon>Discoba</taxon>
        <taxon>Euglenozoa</taxon>
        <taxon>Kinetoplastea</taxon>
        <taxon>Metakinetoplastina</taxon>
        <taxon>Trypanosomatida</taxon>
        <taxon>Trypanosomatidae</taxon>
        <taxon>Leishmaniinae</taxon>
        <taxon>Leptomonas</taxon>
    </lineage>
</organism>
<dbReference type="Proteomes" id="UP000038009">
    <property type="component" value="Unassembled WGS sequence"/>
</dbReference>
<feature type="compositionally biased region" description="Polar residues" evidence="1">
    <location>
        <begin position="1707"/>
        <end position="1731"/>
    </location>
</feature>